<sequence>MPAVRTGNLVYTSGSCPSRPESWRVRQGGADITPEEAKAAPDLRAQRAGGGDSLVGLDSVTRVVKVVGFVASAPAFTSAQHHQRSLGPARRGLRRQRRACAFGRRRVRAAAGRTRRSRADRGGRLGDRDRVADPPAYGRLRPVTDTASVLVADNPA</sequence>
<evidence type="ECO:0000256" key="1">
    <source>
        <dbReference type="SAM" id="MobiDB-lite"/>
    </source>
</evidence>
<feature type="compositionally biased region" description="Basic residues" evidence="1">
    <location>
        <begin position="106"/>
        <end position="116"/>
    </location>
</feature>
<name>X7XSL3_MYCKA</name>
<protein>
    <submittedName>
        <fullName evidence="2">Endoribonuclease L-PSP family protein</fullName>
    </submittedName>
</protein>
<feature type="region of interest" description="Disordered" evidence="1">
    <location>
        <begin position="12"/>
        <end position="40"/>
    </location>
</feature>
<dbReference type="PATRIC" id="fig|1299326.3.peg.6561"/>
<evidence type="ECO:0000313" key="3">
    <source>
        <dbReference type="Proteomes" id="UP000020561"/>
    </source>
</evidence>
<dbReference type="InterPro" id="IPR035959">
    <property type="entry name" value="RutC-like_sf"/>
</dbReference>
<feature type="region of interest" description="Disordered" evidence="1">
    <location>
        <begin position="106"/>
        <end position="156"/>
    </location>
</feature>
<dbReference type="Gene3D" id="3.30.1330.40">
    <property type="entry name" value="RutC-like"/>
    <property type="match status" value="1"/>
</dbReference>
<proteinExistence type="predicted"/>
<dbReference type="EMBL" id="JAOA01000034">
    <property type="protein sequence ID" value="ETZ97257.1"/>
    <property type="molecule type" value="Genomic_DNA"/>
</dbReference>
<evidence type="ECO:0000313" key="2">
    <source>
        <dbReference type="EMBL" id="ETZ97257.1"/>
    </source>
</evidence>
<comment type="caution">
    <text evidence="2">The sequence shown here is derived from an EMBL/GenBank/DDBJ whole genome shotgun (WGS) entry which is preliminary data.</text>
</comment>
<dbReference type="Proteomes" id="UP000020561">
    <property type="component" value="Unassembled WGS sequence"/>
</dbReference>
<organism evidence="2 3">
    <name type="scientific">Mycobacterium kansasii 662</name>
    <dbReference type="NCBI Taxonomy" id="1299326"/>
    <lineage>
        <taxon>Bacteria</taxon>
        <taxon>Bacillati</taxon>
        <taxon>Actinomycetota</taxon>
        <taxon>Actinomycetes</taxon>
        <taxon>Mycobacteriales</taxon>
        <taxon>Mycobacteriaceae</taxon>
        <taxon>Mycobacterium</taxon>
    </lineage>
</organism>
<reference evidence="2 3" key="1">
    <citation type="submission" date="2013-12" db="EMBL/GenBank/DDBJ databases">
        <authorList>
            <person name="Brown-Elliot B."/>
            <person name="Wallace R."/>
            <person name="Lenaerts A."/>
            <person name="Ordway D."/>
            <person name="DeGroote M.A."/>
            <person name="Parker T."/>
            <person name="Sizemore C."/>
            <person name="Tallon L.J."/>
            <person name="Sadzewicz L.K."/>
            <person name="Sengamalay N."/>
            <person name="Fraser C.M."/>
            <person name="Hine E."/>
            <person name="Shefchek K.A."/>
            <person name="Das S.P."/>
            <person name="Tettelin H."/>
        </authorList>
    </citation>
    <scope>NUCLEOTIDE SEQUENCE [LARGE SCALE GENOMIC DNA]</scope>
    <source>
        <strain evidence="2 3">662</strain>
    </source>
</reference>
<accession>X7XSL3</accession>
<dbReference type="AlphaFoldDB" id="X7XSL3"/>
<dbReference type="SUPFAM" id="SSF55298">
    <property type="entry name" value="YjgF-like"/>
    <property type="match status" value="1"/>
</dbReference>
<dbReference type="PROSITE" id="PS51257">
    <property type="entry name" value="PROKAR_LIPOPROTEIN"/>
    <property type="match status" value="1"/>
</dbReference>
<feature type="compositionally biased region" description="Basic and acidic residues" evidence="1">
    <location>
        <begin position="117"/>
        <end position="132"/>
    </location>
</feature>
<gene>
    <name evidence="2" type="ORF">I545_6834</name>
</gene>